<keyword evidence="2" id="KW-1185">Reference proteome</keyword>
<feature type="non-terminal residue" evidence="1">
    <location>
        <position position="52"/>
    </location>
</feature>
<organism evidence="1 2">
    <name type="scientific">Chloebia gouldiae</name>
    <name type="common">Gouldian finch</name>
    <name type="synonym">Erythrura gouldiae</name>
    <dbReference type="NCBI Taxonomy" id="44316"/>
    <lineage>
        <taxon>Eukaryota</taxon>
        <taxon>Metazoa</taxon>
        <taxon>Chordata</taxon>
        <taxon>Craniata</taxon>
        <taxon>Vertebrata</taxon>
        <taxon>Euteleostomi</taxon>
        <taxon>Archelosauria</taxon>
        <taxon>Archosauria</taxon>
        <taxon>Dinosauria</taxon>
        <taxon>Saurischia</taxon>
        <taxon>Theropoda</taxon>
        <taxon>Coelurosauria</taxon>
        <taxon>Aves</taxon>
        <taxon>Neognathae</taxon>
        <taxon>Neoaves</taxon>
        <taxon>Telluraves</taxon>
        <taxon>Australaves</taxon>
        <taxon>Passeriformes</taxon>
        <taxon>Passeroidea</taxon>
        <taxon>Passeridae</taxon>
        <taxon>Chloebia</taxon>
    </lineage>
</organism>
<proteinExistence type="predicted"/>
<accession>A0A3L8SGK5</accession>
<protein>
    <submittedName>
        <fullName evidence="1">Uncharacterized protein</fullName>
    </submittedName>
</protein>
<evidence type="ECO:0000313" key="1">
    <source>
        <dbReference type="EMBL" id="RLW01724.1"/>
    </source>
</evidence>
<comment type="caution">
    <text evidence="1">The sequence shown here is derived from an EMBL/GenBank/DDBJ whole genome shotgun (WGS) entry which is preliminary data.</text>
</comment>
<reference evidence="1 2" key="1">
    <citation type="journal article" date="2018" name="Proc. R. Soc. B">
        <title>A non-coding region near Follistatin controls head colour polymorphism in the Gouldian finch.</title>
        <authorList>
            <person name="Toomey M.B."/>
            <person name="Marques C.I."/>
            <person name="Andrade P."/>
            <person name="Araujo P.M."/>
            <person name="Sabatino S."/>
            <person name="Gazda M.A."/>
            <person name="Afonso S."/>
            <person name="Lopes R.J."/>
            <person name="Corbo J.C."/>
            <person name="Carneiro M."/>
        </authorList>
    </citation>
    <scope>NUCLEOTIDE SEQUENCE [LARGE SCALE GENOMIC DNA]</scope>
    <source>
        <strain evidence="1">Red01</strain>
        <tissue evidence="1">Muscle</tissue>
    </source>
</reference>
<dbReference type="EMBL" id="QUSF01000021">
    <property type="protein sequence ID" value="RLW01724.1"/>
    <property type="molecule type" value="Genomic_DNA"/>
</dbReference>
<name>A0A3L8SGK5_CHLGU</name>
<dbReference type="Proteomes" id="UP000276834">
    <property type="component" value="Unassembled WGS sequence"/>
</dbReference>
<dbReference type="AlphaFoldDB" id="A0A3L8SGK5"/>
<evidence type="ECO:0000313" key="2">
    <source>
        <dbReference type="Proteomes" id="UP000276834"/>
    </source>
</evidence>
<gene>
    <name evidence="1" type="ORF">DV515_00007671</name>
</gene>
<sequence length="52" mass="5786">MSYRSQVEYLLQNENNVDNVIEAAKAICSVLCFVETRDISDAVSKLHALGRA</sequence>